<keyword evidence="1" id="KW-0808">Transferase</keyword>
<keyword evidence="1" id="KW-0548">Nucleotidyltransferase</keyword>
<keyword evidence="1" id="KW-0695">RNA-directed DNA polymerase</keyword>
<name>A0A5B6W2J7_9ROSI</name>
<proteinExistence type="predicted"/>
<organism evidence="1 2">
    <name type="scientific">Gossypium australe</name>
    <dbReference type="NCBI Taxonomy" id="47621"/>
    <lineage>
        <taxon>Eukaryota</taxon>
        <taxon>Viridiplantae</taxon>
        <taxon>Streptophyta</taxon>
        <taxon>Embryophyta</taxon>
        <taxon>Tracheophyta</taxon>
        <taxon>Spermatophyta</taxon>
        <taxon>Magnoliopsida</taxon>
        <taxon>eudicotyledons</taxon>
        <taxon>Gunneridae</taxon>
        <taxon>Pentapetalae</taxon>
        <taxon>rosids</taxon>
        <taxon>malvids</taxon>
        <taxon>Malvales</taxon>
        <taxon>Malvaceae</taxon>
        <taxon>Malvoideae</taxon>
        <taxon>Gossypium</taxon>
    </lineage>
</organism>
<comment type="caution">
    <text evidence="1">The sequence shown here is derived from an EMBL/GenBank/DDBJ whole genome shotgun (WGS) entry which is preliminary data.</text>
</comment>
<dbReference type="GO" id="GO:0003964">
    <property type="term" value="F:RNA-directed DNA polymerase activity"/>
    <property type="evidence" value="ECO:0007669"/>
    <property type="project" value="UniProtKB-KW"/>
</dbReference>
<keyword evidence="2" id="KW-1185">Reference proteome</keyword>
<evidence type="ECO:0000313" key="2">
    <source>
        <dbReference type="Proteomes" id="UP000325315"/>
    </source>
</evidence>
<accession>A0A5B6W2J7</accession>
<dbReference type="AlphaFoldDB" id="A0A5B6W2J7"/>
<evidence type="ECO:0000313" key="1">
    <source>
        <dbReference type="EMBL" id="KAA3475342.1"/>
    </source>
</evidence>
<gene>
    <name evidence="1" type="ORF">EPI10_025533</name>
</gene>
<sequence>MAKEVYQALKGMGPTKAPGCDDFPTLFIQRFWHIVGKDVEAFCLGILNEEELVILVMKCISTVSYAVNISGNRDSVFQPTRGLRQRGPLSPCLFLYAGFLKGVKASRRGPAISHLLFTDDCIMFDILKEYERCFGQCVNFNKSTIFFSSNTTEGVKEEISNVIGVRVSTNMERYLGLPNVVGRRKKESFQNLKGKVN</sequence>
<dbReference type="PANTHER" id="PTHR46890:SF48">
    <property type="entry name" value="RNA-DIRECTED DNA POLYMERASE"/>
    <property type="match status" value="1"/>
</dbReference>
<dbReference type="InterPro" id="IPR052343">
    <property type="entry name" value="Retrotransposon-Effector_Assoc"/>
</dbReference>
<dbReference type="PANTHER" id="PTHR46890">
    <property type="entry name" value="NON-LTR RETROLELEMENT REVERSE TRANSCRIPTASE-LIKE PROTEIN-RELATED"/>
    <property type="match status" value="1"/>
</dbReference>
<dbReference type="Proteomes" id="UP000325315">
    <property type="component" value="Unassembled WGS sequence"/>
</dbReference>
<dbReference type="OrthoDB" id="1936608at2759"/>
<dbReference type="EMBL" id="SMMG02000005">
    <property type="protein sequence ID" value="KAA3475342.1"/>
    <property type="molecule type" value="Genomic_DNA"/>
</dbReference>
<protein>
    <submittedName>
        <fullName evidence="1">Reverse transcriptase</fullName>
    </submittedName>
</protein>
<reference evidence="2" key="1">
    <citation type="journal article" date="2019" name="Plant Biotechnol. J.">
        <title>Genome sequencing of the Australian wild diploid species Gossypium australe highlights disease resistance and delayed gland morphogenesis.</title>
        <authorList>
            <person name="Cai Y."/>
            <person name="Cai X."/>
            <person name="Wang Q."/>
            <person name="Wang P."/>
            <person name="Zhang Y."/>
            <person name="Cai C."/>
            <person name="Xu Y."/>
            <person name="Wang K."/>
            <person name="Zhou Z."/>
            <person name="Wang C."/>
            <person name="Geng S."/>
            <person name="Li B."/>
            <person name="Dong Q."/>
            <person name="Hou Y."/>
            <person name="Wang H."/>
            <person name="Ai P."/>
            <person name="Liu Z."/>
            <person name="Yi F."/>
            <person name="Sun M."/>
            <person name="An G."/>
            <person name="Cheng J."/>
            <person name="Zhang Y."/>
            <person name="Shi Q."/>
            <person name="Xie Y."/>
            <person name="Shi X."/>
            <person name="Chang Y."/>
            <person name="Huang F."/>
            <person name="Chen Y."/>
            <person name="Hong S."/>
            <person name="Mi L."/>
            <person name="Sun Q."/>
            <person name="Zhang L."/>
            <person name="Zhou B."/>
            <person name="Peng R."/>
            <person name="Zhang X."/>
            <person name="Liu F."/>
        </authorList>
    </citation>
    <scope>NUCLEOTIDE SEQUENCE [LARGE SCALE GENOMIC DNA]</scope>
    <source>
        <strain evidence="2">cv. PA1801</strain>
    </source>
</reference>